<dbReference type="GO" id="GO:0000785">
    <property type="term" value="C:chromatin"/>
    <property type="evidence" value="ECO:0007669"/>
    <property type="project" value="TreeGrafter"/>
</dbReference>
<dbReference type="SUPFAM" id="SSF54171">
    <property type="entry name" value="DNA-binding domain"/>
    <property type="match status" value="1"/>
</dbReference>
<dbReference type="GO" id="GO:0005634">
    <property type="term" value="C:nucleus"/>
    <property type="evidence" value="ECO:0007669"/>
    <property type="project" value="UniProtKB-SubCell"/>
</dbReference>
<dbReference type="PANTHER" id="PTHR45915:SF2">
    <property type="entry name" value="TOUTATIS, ISOFORM E"/>
    <property type="match status" value="1"/>
</dbReference>
<feature type="compositionally biased region" description="Basic residues" evidence="2">
    <location>
        <begin position="499"/>
        <end position="508"/>
    </location>
</feature>
<protein>
    <recommendedName>
        <fullName evidence="3">MBD domain-containing protein</fullName>
    </recommendedName>
</protein>
<feature type="compositionally biased region" description="Low complexity" evidence="2">
    <location>
        <begin position="91"/>
        <end position="137"/>
    </location>
</feature>
<dbReference type="Pfam" id="PF01429">
    <property type="entry name" value="MBD"/>
    <property type="match status" value="1"/>
</dbReference>
<evidence type="ECO:0000256" key="2">
    <source>
        <dbReference type="SAM" id="MobiDB-lite"/>
    </source>
</evidence>
<name>A0AAV8ZLM5_9CUCU</name>
<dbReference type="AlphaFoldDB" id="A0AAV8ZLM5"/>
<evidence type="ECO:0000313" key="4">
    <source>
        <dbReference type="EMBL" id="KAJ8966315.1"/>
    </source>
</evidence>
<gene>
    <name evidence="4" type="ORF">NQ314_003580</name>
</gene>
<feature type="compositionally biased region" description="Polar residues" evidence="2">
    <location>
        <begin position="69"/>
        <end position="79"/>
    </location>
</feature>
<dbReference type="PANTHER" id="PTHR45915">
    <property type="entry name" value="TRANSCRIPTION INTERMEDIARY FACTOR"/>
    <property type="match status" value="1"/>
</dbReference>
<feature type="region of interest" description="Disordered" evidence="2">
    <location>
        <begin position="306"/>
        <end position="326"/>
    </location>
</feature>
<dbReference type="SMART" id="SM00391">
    <property type="entry name" value="MBD"/>
    <property type="match status" value="1"/>
</dbReference>
<dbReference type="InterPro" id="IPR001739">
    <property type="entry name" value="Methyl_CpG_DNA-bd"/>
</dbReference>
<feature type="region of interest" description="Disordered" evidence="2">
    <location>
        <begin position="485"/>
        <end position="508"/>
    </location>
</feature>
<feature type="region of interest" description="Disordered" evidence="2">
    <location>
        <begin position="44"/>
        <end position="239"/>
    </location>
</feature>
<feature type="compositionally biased region" description="Low complexity" evidence="2">
    <location>
        <begin position="306"/>
        <end position="317"/>
    </location>
</feature>
<proteinExistence type="predicted"/>
<feature type="compositionally biased region" description="Basic and acidic residues" evidence="2">
    <location>
        <begin position="485"/>
        <end position="498"/>
    </location>
</feature>
<dbReference type="GO" id="GO:0003677">
    <property type="term" value="F:DNA binding"/>
    <property type="evidence" value="ECO:0007669"/>
    <property type="project" value="InterPro"/>
</dbReference>
<reference evidence="4" key="1">
    <citation type="journal article" date="2023" name="Insect Mol. Biol.">
        <title>Genome sequencing provides insights into the evolution of gene families encoding plant cell wall-degrading enzymes in longhorned beetles.</title>
        <authorList>
            <person name="Shin N.R."/>
            <person name="Okamura Y."/>
            <person name="Kirsch R."/>
            <person name="Pauchet Y."/>
        </authorList>
    </citation>
    <scope>NUCLEOTIDE SEQUENCE</scope>
    <source>
        <strain evidence="4">RBIC_L_NR</strain>
    </source>
</reference>
<dbReference type="PROSITE" id="PS50982">
    <property type="entry name" value="MBD"/>
    <property type="match status" value="1"/>
</dbReference>
<organism evidence="4 5">
    <name type="scientific">Rhamnusium bicolor</name>
    <dbReference type="NCBI Taxonomy" id="1586634"/>
    <lineage>
        <taxon>Eukaryota</taxon>
        <taxon>Metazoa</taxon>
        <taxon>Ecdysozoa</taxon>
        <taxon>Arthropoda</taxon>
        <taxon>Hexapoda</taxon>
        <taxon>Insecta</taxon>
        <taxon>Pterygota</taxon>
        <taxon>Neoptera</taxon>
        <taxon>Endopterygota</taxon>
        <taxon>Coleoptera</taxon>
        <taxon>Polyphaga</taxon>
        <taxon>Cucujiformia</taxon>
        <taxon>Chrysomeloidea</taxon>
        <taxon>Cerambycidae</taxon>
        <taxon>Lepturinae</taxon>
        <taxon>Rhagiini</taxon>
        <taxon>Rhamnusium</taxon>
    </lineage>
</organism>
<evidence type="ECO:0000313" key="5">
    <source>
        <dbReference type="Proteomes" id="UP001162156"/>
    </source>
</evidence>
<feature type="compositionally biased region" description="Low complexity" evidence="2">
    <location>
        <begin position="193"/>
        <end position="213"/>
    </location>
</feature>
<dbReference type="EMBL" id="JANEYF010001027">
    <property type="protein sequence ID" value="KAJ8966315.1"/>
    <property type="molecule type" value="Genomic_DNA"/>
</dbReference>
<evidence type="ECO:0000259" key="3">
    <source>
        <dbReference type="PROSITE" id="PS50982"/>
    </source>
</evidence>
<accession>A0AAV8ZLM5</accession>
<dbReference type="InterPro" id="IPR016177">
    <property type="entry name" value="DNA-bd_dom_sf"/>
</dbReference>
<dbReference type="Proteomes" id="UP001162156">
    <property type="component" value="Unassembled WGS sequence"/>
</dbReference>
<evidence type="ECO:0000256" key="1">
    <source>
        <dbReference type="ARBA" id="ARBA00004123"/>
    </source>
</evidence>
<feature type="compositionally biased region" description="Basic residues" evidence="2">
    <location>
        <begin position="144"/>
        <end position="154"/>
    </location>
</feature>
<feature type="domain" description="MBD" evidence="3">
    <location>
        <begin position="340"/>
        <end position="414"/>
    </location>
</feature>
<comment type="caution">
    <text evidence="4">The sequence shown here is derived from an EMBL/GenBank/DDBJ whole genome shotgun (WGS) entry which is preliminary data.</text>
</comment>
<dbReference type="Gene3D" id="3.30.890.10">
    <property type="entry name" value="Methyl-cpg-binding Protein 2, Chain A"/>
    <property type="match status" value="1"/>
</dbReference>
<comment type="subcellular location">
    <subcellularLocation>
        <location evidence="1">Nucleus</location>
    </subcellularLocation>
</comment>
<keyword evidence="5" id="KW-1185">Reference proteome</keyword>
<sequence length="508" mass="55046">MSFTTFSVLCSAALEGSSDPNSILGGVRLPPDTEIIKYTSSIVGPKIPGTTNRGRKKTISLDPPCVSDQDLSPPSTPSNDRVEVIKLPATNGSPSGISSSYNNSESAGEAPLNLSLKPSSSTSANSSLNSLSNMSANIGVDRISRRKPGPKPRRVIPAGSQLPPGAPSASLAQLFATADSPRPPSRNEGSDGGSSTSSTCASSATATAGTTISPISGQSQKEGRPRNLGRGVSKPKKNTVASLLAQSRALGIKPVPMLDPNATMNQQMNLLKSNILAAQQYISEAGGDEKALNKFLQEKFRGTLSDSSTVDATSDSDNLTDSNHTDSELEAEVAAKKQKQYDERLLRVPLEIGWKRETIIRGLTKNGGIKGDVTYIAADSANKFKQMSDVTQYLEYQKNAELTRDNFTFSCRIILGDYLQPVPPEMQTDGTEFIHLTEEDVNRRLEELKTAMRTNLPVEQRIEMARKQQAARAAARLDREQARISKEIERTERQEQARRERRLGHNRY</sequence>